<name>A0AC61TEY8_EDWTA</name>
<dbReference type="EMBL" id="CP084506">
    <property type="protein sequence ID" value="UCP99283.1"/>
    <property type="molecule type" value="Genomic_DNA"/>
</dbReference>
<evidence type="ECO:0000313" key="2">
    <source>
        <dbReference type="Proteomes" id="UP000245918"/>
    </source>
</evidence>
<organism evidence="1 2">
    <name type="scientific">Edwardsiella tarda ATCC 15947 = NBRC 105688</name>
    <dbReference type="NCBI Taxonomy" id="667121"/>
    <lineage>
        <taxon>Bacteria</taxon>
        <taxon>Pseudomonadati</taxon>
        <taxon>Pseudomonadota</taxon>
        <taxon>Gammaproteobacteria</taxon>
        <taxon>Enterobacterales</taxon>
        <taxon>Hafniaceae</taxon>
        <taxon>Edwardsiella</taxon>
    </lineage>
</organism>
<dbReference type="Proteomes" id="UP000245918">
    <property type="component" value="Chromosome"/>
</dbReference>
<keyword evidence="2" id="KW-1185">Reference proteome</keyword>
<proteinExistence type="predicted"/>
<accession>A0AC61TEY8</accession>
<gene>
    <name evidence="1" type="ORF">DCL27_11475</name>
</gene>
<evidence type="ECO:0000313" key="1">
    <source>
        <dbReference type="EMBL" id="UCP99283.1"/>
    </source>
</evidence>
<sequence>MKIVRRRAANASRIGEQGCQGVKVAFFSAFAASPRVGDRTLNGTG</sequence>
<reference evidence="1" key="1">
    <citation type="submission" date="2021-09" db="EMBL/GenBank/DDBJ databases">
        <title>Comparative genomics of Edwardsiella genus reveals species-based diversity.</title>
        <authorList>
            <person name="Tekedar H.C."/>
            <person name="Kumru S."/>
            <person name="Waldbieser G.C."/>
            <person name="Reichley S.R."/>
            <person name="Lawrence M.L."/>
            <person name="Griffin M.J."/>
        </authorList>
    </citation>
    <scope>NUCLEOTIDE SEQUENCE</scope>
    <source>
        <strain evidence="1">ATCC 15947</strain>
    </source>
</reference>
<protein>
    <submittedName>
        <fullName evidence="1">Uncharacterized protein</fullName>
    </submittedName>
</protein>